<dbReference type="EMBL" id="QAPG01000020">
    <property type="protein sequence ID" value="TDZ37903.1"/>
    <property type="molecule type" value="Genomic_DNA"/>
</dbReference>
<keyword evidence="5" id="KW-0472">Membrane</keyword>
<dbReference type="AlphaFoldDB" id="A0A4R8QTR4"/>
<keyword evidence="3" id="KW-0999">Mitochondrion inner membrane</keyword>
<protein>
    <submittedName>
        <fullName evidence="7">Mitochondrial dicarboxylate transporter</fullName>
    </submittedName>
</protein>
<feature type="compositionally biased region" description="Basic and acidic residues" evidence="6">
    <location>
        <begin position="24"/>
        <end position="36"/>
    </location>
</feature>
<gene>
    <name evidence="7" type="ORF">C8035_v001185</name>
</gene>
<accession>A0A4R8QTR4</accession>
<name>A0A4R8QTR4_9PEZI</name>
<evidence type="ECO:0000256" key="2">
    <source>
        <dbReference type="ARBA" id="ARBA00022692"/>
    </source>
</evidence>
<comment type="caution">
    <text evidence="7">The sequence shown here is derived from an EMBL/GenBank/DDBJ whole genome shotgun (WGS) entry which is preliminary data.</text>
</comment>
<dbReference type="SUPFAM" id="SSF103506">
    <property type="entry name" value="Mitochondrial carrier"/>
    <property type="match status" value="1"/>
</dbReference>
<evidence type="ECO:0000313" key="7">
    <source>
        <dbReference type="EMBL" id="TDZ37903.1"/>
    </source>
</evidence>
<keyword evidence="4" id="KW-1133">Transmembrane helix</keyword>
<organism evidence="7 8">
    <name type="scientific">Colletotrichum spinosum</name>
    <dbReference type="NCBI Taxonomy" id="1347390"/>
    <lineage>
        <taxon>Eukaryota</taxon>
        <taxon>Fungi</taxon>
        <taxon>Dikarya</taxon>
        <taxon>Ascomycota</taxon>
        <taxon>Pezizomycotina</taxon>
        <taxon>Sordariomycetes</taxon>
        <taxon>Hypocreomycetidae</taxon>
        <taxon>Glomerellales</taxon>
        <taxon>Glomerellaceae</taxon>
        <taxon>Colletotrichum</taxon>
        <taxon>Colletotrichum orbiculare species complex</taxon>
    </lineage>
</organism>
<evidence type="ECO:0000256" key="5">
    <source>
        <dbReference type="ARBA" id="ARBA00023136"/>
    </source>
</evidence>
<dbReference type="Proteomes" id="UP000295083">
    <property type="component" value="Unassembled WGS sequence"/>
</dbReference>
<feature type="region of interest" description="Disordered" evidence="6">
    <location>
        <begin position="1"/>
        <end position="37"/>
    </location>
</feature>
<keyword evidence="8" id="KW-1185">Reference proteome</keyword>
<dbReference type="InterPro" id="IPR023395">
    <property type="entry name" value="MCP_dom_sf"/>
</dbReference>
<evidence type="ECO:0000256" key="4">
    <source>
        <dbReference type="ARBA" id="ARBA00022989"/>
    </source>
</evidence>
<dbReference type="GO" id="GO:0016020">
    <property type="term" value="C:membrane"/>
    <property type="evidence" value="ECO:0007669"/>
    <property type="project" value="UniProtKB-SubCell"/>
</dbReference>
<keyword evidence="3" id="KW-0496">Mitochondrion</keyword>
<reference evidence="7 8" key="1">
    <citation type="submission" date="2018-11" db="EMBL/GenBank/DDBJ databases">
        <title>Genome sequence and assembly of Colletotrichum spinosum.</title>
        <authorList>
            <person name="Gan P."/>
            <person name="Shirasu K."/>
        </authorList>
    </citation>
    <scope>NUCLEOTIDE SEQUENCE [LARGE SCALE GENOMIC DNA]</scope>
    <source>
        <strain evidence="7 8">CBS 515.97</strain>
    </source>
</reference>
<keyword evidence="2" id="KW-0812">Transmembrane</keyword>
<evidence type="ECO:0000256" key="3">
    <source>
        <dbReference type="ARBA" id="ARBA00022792"/>
    </source>
</evidence>
<comment type="subcellular location">
    <subcellularLocation>
        <location evidence="1">Membrane</location>
    </subcellularLocation>
</comment>
<proteinExistence type="predicted"/>
<evidence type="ECO:0000313" key="8">
    <source>
        <dbReference type="Proteomes" id="UP000295083"/>
    </source>
</evidence>
<evidence type="ECO:0000256" key="6">
    <source>
        <dbReference type="SAM" id="MobiDB-lite"/>
    </source>
</evidence>
<evidence type="ECO:0000256" key="1">
    <source>
        <dbReference type="ARBA" id="ARBA00004370"/>
    </source>
</evidence>
<sequence>MASPAATRSADEASSLKPAQPEIAQKKQTEKKKPDTSMRYPFWFGGSASSMAACVTHPLDLVKVCTPLASTPQTSITMHHDNYGHAQ</sequence>